<gene>
    <name evidence="1" type="ORF">GPM918_LOCUS4428</name>
    <name evidence="2" type="ORF">SRO942_LOCUS4429</name>
</gene>
<name>A0A813U751_9BILA</name>
<proteinExistence type="predicted"/>
<evidence type="ECO:0000313" key="1">
    <source>
        <dbReference type="EMBL" id="CAF0818695.1"/>
    </source>
</evidence>
<evidence type="ECO:0000313" key="2">
    <source>
        <dbReference type="EMBL" id="CAF3604974.1"/>
    </source>
</evidence>
<dbReference type="InterPro" id="IPR036397">
    <property type="entry name" value="RNaseH_sf"/>
</dbReference>
<dbReference type="Proteomes" id="UP000663829">
    <property type="component" value="Unassembled WGS sequence"/>
</dbReference>
<dbReference type="EMBL" id="CAJNOQ010000595">
    <property type="protein sequence ID" value="CAF0818695.1"/>
    <property type="molecule type" value="Genomic_DNA"/>
</dbReference>
<dbReference type="OrthoDB" id="4843387at2759"/>
<organism evidence="1 3">
    <name type="scientific">Didymodactylos carnosus</name>
    <dbReference type="NCBI Taxonomy" id="1234261"/>
    <lineage>
        <taxon>Eukaryota</taxon>
        <taxon>Metazoa</taxon>
        <taxon>Spiralia</taxon>
        <taxon>Gnathifera</taxon>
        <taxon>Rotifera</taxon>
        <taxon>Eurotatoria</taxon>
        <taxon>Bdelloidea</taxon>
        <taxon>Philodinida</taxon>
        <taxon>Philodinidae</taxon>
        <taxon>Didymodactylos</taxon>
    </lineage>
</organism>
<dbReference type="Proteomes" id="UP000681722">
    <property type="component" value="Unassembled WGS sequence"/>
</dbReference>
<keyword evidence="3" id="KW-1185">Reference proteome</keyword>
<accession>A0A813U751</accession>
<feature type="non-terminal residue" evidence="1">
    <location>
        <position position="1"/>
    </location>
</feature>
<dbReference type="AlphaFoldDB" id="A0A813U751"/>
<dbReference type="EMBL" id="CAJOBC010000595">
    <property type="protein sequence ID" value="CAF3604974.1"/>
    <property type="molecule type" value="Genomic_DNA"/>
</dbReference>
<comment type="caution">
    <text evidence="1">The sequence shown here is derived from an EMBL/GenBank/DDBJ whole genome shotgun (WGS) entry which is preliminary data.</text>
</comment>
<sequence length="169" mass="19272">FTYLSSNKMAGVVGDDEEQRVIDRIRANAYREAMEEGATFINRKWIAQKLHRTESRSCLSYDNAPCYKANATQQLLKNSGIDFFDRTEWPGSSPDLNVAENVGSILMDKVESLMISERGPTNSSVVFLEHLQNVLHELKNEKELFESLLKSYPQRLKAVRKANGGHTRY</sequence>
<dbReference type="GO" id="GO:0003676">
    <property type="term" value="F:nucleic acid binding"/>
    <property type="evidence" value="ECO:0007669"/>
    <property type="project" value="InterPro"/>
</dbReference>
<reference evidence="1" key="1">
    <citation type="submission" date="2021-02" db="EMBL/GenBank/DDBJ databases">
        <authorList>
            <person name="Nowell W R."/>
        </authorList>
    </citation>
    <scope>NUCLEOTIDE SEQUENCE</scope>
</reference>
<evidence type="ECO:0000313" key="3">
    <source>
        <dbReference type="Proteomes" id="UP000663829"/>
    </source>
</evidence>
<dbReference type="Gene3D" id="3.30.420.10">
    <property type="entry name" value="Ribonuclease H-like superfamily/Ribonuclease H"/>
    <property type="match status" value="1"/>
</dbReference>
<protein>
    <submittedName>
        <fullName evidence="1">Uncharacterized protein</fullName>
    </submittedName>
</protein>